<keyword evidence="3" id="KW-1185">Reference proteome</keyword>
<organism evidence="2 3">
    <name type="scientific">Habropoda laboriosa</name>
    <dbReference type="NCBI Taxonomy" id="597456"/>
    <lineage>
        <taxon>Eukaryota</taxon>
        <taxon>Metazoa</taxon>
        <taxon>Ecdysozoa</taxon>
        <taxon>Arthropoda</taxon>
        <taxon>Hexapoda</taxon>
        <taxon>Insecta</taxon>
        <taxon>Pterygota</taxon>
        <taxon>Neoptera</taxon>
        <taxon>Endopterygota</taxon>
        <taxon>Hymenoptera</taxon>
        <taxon>Apocrita</taxon>
        <taxon>Aculeata</taxon>
        <taxon>Apoidea</taxon>
        <taxon>Anthophila</taxon>
        <taxon>Apidae</taxon>
        <taxon>Habropoda</taxon>
    </lineage>
</organism>
<evidence type="ECO:0000259" key="1">
    <source>
        <dbReference type="Pfam" id="PF17906"/>
    </source>
</evidence>
<dbReference type="Gene3D" id="1.10.10.1450">
    <property type="match status" value="1"/>
</dbReference>
<dbReference type="InterPro" id="IPR041426">
    <property type="entry name" value="Mos1_HTH"/>
</dbReference>
<gene>
    <name evidence="2" type="ORF">WH47_01447</name>
</gene>
<sequence length="52" mass="5710">MRHCILYAHNQGKTAAVVCKSVCSFLGKNIVLTIVNVQVALENVVTKNCKSY</sequence>
<dbReference type="Proteomes" id="UP000053825">
    <property type="component" value="Unassembled WGS sequence"/>
</dbReference>
<dbReference type="EMBL" id="KQ414653">
    <property type="protein sequence ID" value="KOC66074.1"/>
    <property type="molecule type" value="Genomic_DNA"/>
</dbReference>
<protein>
    <recommendedName>
        <fullName evidence="1">Mos1 transposase HTH domain-containing protein</fullName>
    </recommendedName>
</protein>
<dbReference type="Pfam" id="PF17906">
    <property type="entry name" value="HTH_48"/>
    <property type="match status" value="1"/>
</dbReference>
<evidence type="ECO:0000313" key="2">
    <source>
        <dbReference type="EMBL" id="KOC66074.1"/>
    </source>
</evidence>
<reference evidence="2 3" key="1">
    <citation type="submission" date="2015-07" db="EMBL/GenBank/DDBJ databases">
        <title>The genome of Habropoda laboriosa.</title>
        <authorList>
            <person name="Pan H."/>
            <person name="Kapheim K."/>
        </authorList>
    </citation>
    <scope>NUCLEOTIDE SEQUENCE [LARGE SCALE GENOMIC DNA]</scope>
    <source>
        <strain evidence="2">0110345459</strain>
    </source>
</reference>
<dbReference type="AlphaFoldDB" id="A0A0L7R5H8"/>
<evidence type="ECO:0000313" key="3">
    <source>
        <dbReference type="Proteomes" id="UP000053825"/>
    </source>
</evidence>
<accession>A0A0L7R5H8</accession>
<proteinExistence type="predicted"/>
<name>A0A0L7R5H8_9HYME</name>
<feature type="domain" description="Mos1 transposase HTH" evidence="1">
    <location>
        <begin position="2"/>
        <end position="31"/>
    </location>
</feature>